<dbReference type="Proteomes" id="UP000488956">
    <property type="component" value="Unassembled WGS sequence"/>
</dbReference>
<dbReference type="Proteomes" id="UP000476176">
    <property type="component" value="Unassembled WGS sequence"/>
</dbReference>
<dbReference type="EMBL" id="QXFY01000003">
    <property type="protein sequence ID" value="KAE9362327.1"/>
    <property type="molecule type" value="Genomic_DNA"/>
</dbReference>
<dbReference type="Proteomes" id="UP000460718">
    <property type="component" value="Unassembled WGS sequence"/>
</dbReference>
<reference evidence="6 7" key="1">
    <citation type="submission" date="2018-09" db="EMBL/GenBank/DDBJ databases">
        <title>Genomic investigation of the strawberry pathogen Phytophthora fragariae indicates pathogenicity is determined by transcriptional variation in three key races.</title>
        <authorList>
            <person name="Adams T.M."/>
            <person name="Armitage A.D."/>
            <person name="Sobczyk M.K."/>
            <person name="Bates H.J."/>
            <person name="Dunwell J.M."/>
            <person name="Nellist C.F."/>
            <person name="Harrison R.J."/>
        </authorList>
    </citation>
    <scope>NUCLEOTIDE SEQUENCE [LARGE SCALE GENOMIC DNA]</scope>
    <source>
        <strain evidence="4 7">BC-23</strain>
        <strain evidence="5 8">NOV-77</strain>
        <strain evidence="3 9">ONT-3</strain>
        <strain evidence="2 6">SCRP245</strain>
    </source>
</reference>
<evidence type="ECO:0000313" key="4">
    <source>
        <dbReference type="EMBL" id="KAE9256181.1"/>
    </source>
</evidence>
<dbReference type="EMBL" id="QXGC01000004">
    <property type="protein sequence ID" value="KAE9256181.1"/>
    <property type="molecule type" value="Genomic_DNA"/>
</dbReference>
<evidence type="ECO:0000313" key="6">
    <source>
        <dbReference type="Proteomes" id="UP000460718"/>
    </source>
</evidence>
<dbReference type="AlphaFoldDB" id="A0A6A3MK15"/>
<evidence type="ECO:0000313" key="5">
    <source>
        <dbReference type="EMBL" id="KAE9362327.1"/>
    </source>
</evidence>
<sequence length="90" mass="9886">MLFTRAESGLLACAPCTTGSTSSAAAVLQLAIAIAFRKTPRRLPSSSLRRMKSNAAGRKTSRSLRPHISAERPFDFSYFGLRTHCTRRSQ</sequence>
<gene>
    <name evidence="4" type="ORF">PF004_g217</name>
    <name evidence="5" type="ORF">PF008_g161</name>
    <name evidence="3" type="ORF">PF010_g232</name>
    <name evidence="2" type="ORF">PF011_g200</name>
</gene>
<evidence type="ECO:0000313" key="3">
    <source>
        <dbReference type="EMBL" id="KAE9140376.1"/>
    </source>
</evidence>
<dbReference type="Proteomes" id="UP000486351">
    <property type="component" value="Unassembled WGS sequence"/>
</dbReference>
<evidence type="ECO:0000313" key="2">
    <source>
        <dbReference type="EMBL" id="KAE9031257.1"/>
    </source>
</evidence>
<comment type="caution">
    <text evidence="2">The sequence shown here is derived from an EMBL/GenBank/DDBJ whole genome shotgun (WGS) entry which is preliminary data.</text>
</comment>
<evidence type="ECO:0000313" key="9">
    <source>
        <dbReference type="Proteomes" id="UP000488956"/>
    </source>
</evidence>
<accession>A0A6A3MK15</accession>
<dbReference type="EMBL" id="QXFX01000004">
    <property type="protein sequence ID" value="KAE9140376.1"/>
    <property type="molecule type" value="Genomic_DNA"/>
</dbReference>
<evidence type="ECO:0000313" key="7">
    <source>
        <dbReference type="Proteomes" id="UP000476176"/>
    </source>
</evidence>
<organism evidence="2 6">
    <name type="scientific">Phytophthora fragariae</name>
    <dbReference type="NCBI Taxonomy" id="53985"/>
    <lineage>
        <taxon>Eukaryota</taxon>
        <taxon>Sar</taxon>
        <taxon>Stramenopiles</taxon>
        <taxon>Oomycota</taxon>
        <taxon>Peronosporomycetes</taxon>
        <taxon>Peronosporales</taxon>
        <taxon>Peronosporaceae</taxon>
        <taxon>Phytophthora</taxon>
    </lineage>
</organism>
<name>A0A6A3MK15_9STRA</name>
<protein>
    <submittedName>
        <fullName evidence="2">Uncharacterized protein</fullName>
    </submittedName>
</protein>
<evidence type="ECO:0000313" key="8">
    <source>
        <dbReference type="Proteomes" id="UP000486351"/>
    </source>
</evidence>
<proteinExistence type="predicted"/>
<dbReference type="EMBL" id="QXFW01000004">
    <property type="protein sequence ID" value="KAE9031257.1"/>
    <property type="molecule type" value="Genomic_DNA"/>
</dbReference>
<feature type="region of interest" description="Disordered" evidence="1">
    <location>
        <begin position="43"/>
        <end position="64"/>
    </location>
</feature>
<evidence type="ECO:0000256" key="1">
    <source>
        <dbReference type="SAM" id="MobiDB-lite"/>
    </source>
</evidence>